<evidence type="ECO:0000256" key="1">
    <source>
        <dbReference type="ARBA" id="ARBA00004141"/>
    </source>
</evidence>
<feature type="compositionally biased region" description="Acidic residues" evidence="5">
    <location>
        <begin position="440"/>
        <end position="457"/>
    </location>
</feature>
<name>A0A553RDA4_9TELE</name>
<reference evidence="8 9" key="1">
    <citation type="journal article" date="2019" name="Sci. Data">
        <title>Hybrid genome assembly and annotation of Danionella translucida.</title>
        <authorList>
            <person name="Kadobianskyi M."/>
            <person name="Schulze L."/>
            <person name="Schuelke M."/>
            <person name="Judkewitz B."/>
        </authorList>
    </citation>
    <scope>NUCLEOTIDE SEQUENCE [LARGE SCALE GENOMIC DNA]</scope>
    <source>
        <strain evidence="8 9">Bolton</strain>
    </source>
</reference>
<evidence type="ECO:0000256" key="5">
    <source>
        <dbReference type="SAM" id="MobiDB-lite"/>
    </source>
</evidence>
<proteinExistence type="predicted"/>
<dbReference type="GO" id="GO:0005783">
    <property type="term" value="C:endoplasmic reticulum"/>
    <property type="evidence" value="ECO:0007669"/>
    <property type="project" value="UniProtKB-ARBA"/>
</dbReference>
<evidence type="ECO:0000259" key="7">
    <source>
        <dbReference type="Pfam" id="PF24456"/>
    </source>
</evidence>
<keyword evidence="3 6" id="KW-1133">Transmembrane helix</keyword>
<feature type="domain" description="RETREG1-3/ARL6IP-like N-terminal reticulon-homology" evidence="7">
    <location>
        <begin position="123"/>
        <end position="185"/>
    </location>
</feature>
<evidence type="ECO:0000313" key="9">
    <source>
        <dbReference type="Proteomes" id="UP000316079"/>
    </source>
</evidence>
<feature type="region of interest" description="Disordered" evidence="5">
    <location>
        <begin position="191"/>
        <end position="220"/>
    </location>
</feature>
<feature type="region of interest" description="Disordered" evidence="5">
    <location>
        <begin position="267"/>
        <end position="286"/>
    </location>
</feature>
<dbReference type="InterPro" id="IPR057282">
    <property type="entry name" value="RETREG1-3-like_RHD"/>
</dbReference>
<organism evidence="8 9">
    <name type="scientific">Danionella cerebrum</name>
    <dbReference type="NCBI Taxonomy" id="2873325"/>
    <lineage>
        <taxon>Eukaryota</taxon>
        <taxon>Metazoa</taxon>
        <taxon>Chordata</taxon>
        <taxon>Craniata</taxon>
        <taxon>Vertebrata</taxon>
        <taxon>Euteleostomi</taxon>
        <taxon>Actinopterygii</taxon>
        <taxon>Neopterygii</taxon>
        <taxon>Teleostei</taxon>
        <taxon>Ostariophysi</taxon>
        <taxon>Cypriniformes</taxon>
        <taxon>Danionidae</taxon>
        <taxon>Danioninae</taxon>
        <taxon>Danionella</taxon>
    </lineage>
</organism>
<dbReference type="AlphaFoldDB" id="A0A553RDA4"/>
<keyword evidence="2 6" id="KW-0812">Transmembrane</keyword>
<sequence>MASRRASVSTSTVGLEAWFPVPGSAGEDEPELRLLRERLRGWLTHFEPVVILSQRLLVWERPLHSIIAALALNTLFWLLSSSSLRPLFLLSVFLIGLTLLERWKDKLPQIAVGYPEVTAVERYFCIMTCSGCFVLAAVGHYIPGIMITYIILLSVLLWPLVVYHELIQKMYTRLEPILMKLDYSMKGDTQRHKKKLKKEQEEGDEPRAETESESEEELSCFAPTVDVKTTALAMAITDSELSDEEASILESGGFSVSRATTPQLIDVSEADPDQQSLHSEPEESFTRDLAEFPSVDELPSIEPGLFHFPLGVFGSEHTPSEEEEALTPASLLIQHLASPLHFVNTHFNGYGQAVGAPNQSIVGTEGTPDGNSRPARSLEALSEEIVSTAISTVVQNTLSALLRSTEASEGSSMASFLPTETPPCPLESPLDLLPTHEETDREENDVDLTETSTEDQPDVTLVPAEEEDFELLDQSELEQMDEGLDLGGDEQEVGRASANMPPSCQQLAEPKDS</sequence>
<evidence type="ECO:0000313" key="8">
    <source>
        <dbReference type="EMBL" id="TRZ00175.1"/>
    </source>
</evidence>
<feature type="compositionally biased region" description="Acidic residues" evidence="5">
    <location>
        <begin position="464"/>
        <end position="491"/>
    </location>
</feature>
<feature type="domain" description="RETREG1-3/ARL6IP-like N-terminal reticulon-homology" evidence="7">
    <location>
        <begin position="45"/>
        <end position="116"/>
    </location>
</feature>
<comment type="caution">
    <text evidence="8">The sequence shown here is derived from an EMBL/GenBank/DDBJ whole genome shotgun (WGS) entry which is preliminary data.</text>
</comment>
<dbReference type="EMBL" id="SRMA01024787">
    <property type="protein sequence ID" value="TRZ00175.1"/>
    <property type="molecule type" value="Genomic_DNA"/>
</dbReference>
<dbReference type="PANTHER" id="PTHR20952:SF4">
    <property type="entry name" value="RETICULOPHAGY REGULATOR 2"/>
    <property type="match status" value="1"/>
</dbReference>
<dbReference type="Pfam" id="PF24456">
    <property type="entry name" value="RHD_RETREG1-3"/>
    <property type="match status" value="2"/>
</dbReference>
<gene>
    <name evidence="8" type="ORF">DNTS_032254</name>
</gene>
<keyword evidence="9" id="KW-1185">Reference proteome</keyword>
<feature type="transmembrane region" description="Helical" evidence="6">
    <location>
        <begin position="86"/>
        <end position="103"/>
    </location>
</feature>
<feature type="transmembrane region" description="Helical" evidence="6">
    <location>
        <begin position="148"/>
        <end position="167"/>
    </location>
</feature>
<dbReference type="OrthoDB" id="10029527at2759"/>
<feature type="region of interest" description="Disordered" evidence="5">
    <location>
        <begin position="412"/>
        <end position="513"/>
    </location>
</feature>
<dbReference type="PANTHER" id="PTHR20952">
    <property type="entry name" value="ADP-RIBOSYLATION-LIKE FACTOR 6-INTERACTING PROTEIN"/>
    <property type="match status" value="1"/>
</dbReference>
<evidence type="ECO:0000256" key="3">
    <source>
        <dbReference type="ARBA" id="ARBA00022989"/>
    </source>
</evidence>
<dbReference type="InterPro" id="IPR052114">
    <property type="entry name" value="ER_autophagy_membrane_reg"/>
</dbReference>
<evidence type="ECO:0000256" key="4">
    <source>
        <dbReference type="ARBA" id="ARBA00023136"/>
    </source>
</evidence>
<keyword evidence="4 6" id="KW-0472">Membrane</keyword>
<evidence type="ECO:0000256" key="2">
    <source>
        <dbReference type="ARBA" id="ARBA00022692"/>
    </source>
</evidence>
<protein>
    <recommendedName>
        <fullName evidence="7">RETREG1-3/ARL6IP-like N-terminal reticulon-homology domain-containing protein</fullName>
    </recommendedName>
</protein>
<accession>A0A553RDA4</accession>
<dbReference type="Proteomes" id="UP000316079">
    <property type="component" value="Unassembled WGS sequence"/>
</dbReference>
<evidence type="ECO:0000256" key="6">
    <source>
        <dbReference type="SAM" id="Phobius"/>
    </source>
</evidence>
<comment type="subcellular location">
    <subcellularLocation>
        <location evidence="1">Membrane</location>
        <topology evidence="1">Multi-pass membrane protein</topology>
    </subcellularLocation>
</comment>
<dbReference type="GO" id="GO:0016020">
    <property type="term" value="C:membrane"/>
    <property type="evidence" value="ECO:0007669"/>
    <property type="project" value="UniProtKB-SubCell"/>
</dbReference>